<evidence type="ECO:0000256" key="2">
    <source>
        <dbReference type="SAM" id="MobiDB-lite"/>
    </source>
</evidence>
<dbReference type="InterPro" id="IPR036849">
    <property type="entry name" value="Enolase-like_C_sf"/>
</dbReference>
<dbReference type="SUPFAM" id="SSF51604">
    <property type="entry name" value="Enolase C-terminal domain-like"/>
    <property type="match status" value="2"/>
</dbReference>
<feature type="domain" description="Mandelate racemase/muconate lactonizing enzyme C-terminal" evidence="3">
    <location>
        <begin position="106"/>
        <end position="205"/>
    </location>
</feature>
<dbReference type="PANTHER" id="PTHR48073:SF2">
    <property type="entry name" value="O-SUCCINYLBENZOATE SYNTHASE"/>
    <property type="match status" value="1"/>
</dbReference>
<reference evidence="4 5" key="1">
    <citation type="submission" date="2019-08" db="EMBL/GenBank/DDBJ databases">
        <title>In-depth cultivation of the pig gut microbiome towards novel bacterial diversity and tailored functional studies.</title>
        <authorList>
            <person name="Wylensek D."/>
            <person name="Hitch T.C.A."/>
            <person name="Clavel T."/>
        </authorList>
    </citation>
    <scope>NUCLEOTIDE SEQUENCE [LARGE SCALE GENOMIC DNA]</scope>
    <source>
        <strain evidence="4 5">RF-GAM-744-WT-7</strain>
    </source>
</reference>
<name>A0A7K0K0J6_9ACTO</name>
<dbReference type="Pfam" id="PF18374">
    <property type="entry name" value="Enolase_like_N"/>
    <property type="match status" value="1"/>
</dbReference>
<dbReference type="PANTHER" id="PTHR48073">
    <property type="entry name" value="O-SUCCINYLBENZOATE SYNTHASE-RELATED"/>
    <property type="match status" value="1"/>
</dbReference>
<feature type="region of interest" description="Disordered" evidence="2">
    <location>
        <begin position="257"/>
        <end position="317"/>
    </location>
</feature>
<feature type="compositionally biased region" description="Polar residues" evidence="2">
    <location>
        <begin position="264"/>
        <end position="282"/>
    </location>
</feature>
<dbReference type="Pfam" id="PF13378">
    <property type="entry name" value="MR_MLE_C"/>
    <property type="match status" value="1"/>
</dbReference>
<evidence type="ECO:0000313" key="4">
    <source>
        <dbReference type="EMBL" id="MST49006.1"/>
    </source>
</evidence>
<sequence length="433" mass="45262">MPENAIPENCARLGRLEPTGLGAKWLADAGITAAYVYEIPMTTQFRGITSRDGLILQGAAGLAEAAPFWNYPPDVALRWFEGAFAVATKGLPAAPAPTPLNVTVPIVEPATAVRLVETSGCLTAKVKVADPRASLEEDVARLRAVRDALGASGKIRVDANAAWTNSEAREALPRLVEAAGGLEYAEQPCRKLADLAALQELGVAPIAADESIRLAASPERALREVMAAGLAAAVVKAMPLGGPTRVRNLISESLASSPADLPTGTGQNGKSAPPASNLQTPANNQRNPINNLQNPVSNQQNPANNLPNNTVNRLPPSAAENRGPLIVVSSALDSGVGLLAGMSLAASLQVEAACGLGTGRLMRGGILVEEPRIEDGQLLPPTKVELNLDLPAPSPEQVQRWRSRVEEIAKIFPMALGLNRKVCRPQRAGGVGD</sequence>
<accession>A0A7K0K0J6</accession>
<evidence type="ECO:0000259" key="3">
    <source>
        <dbReference type="SMART" id="SM00922"/>
    </source>
</evidence>
<dbReference type="EMBL" id="VUMY01000002">
    <property type="protein sequence ID" value="MST49006.1"/>
    <property type="molecule type" value="Genomic_DNA"/>
</dbReference>
<dbReference type="SMART" id="SM00922">
    <property type="entry name" value="MR_MLE"/>
    <property type="match status" value="1"/>
</dbReference>
<comment type="caution">
    <text evidence="4">The sequence shown here is derived from an EMBL/GenBank/DDBJ whole genome shotgun (WGS) entry which is preliminary data.</text>
</comment>
<protein>
    <submittedName>
        <fullName evidence="4">O-succinylbenzoate synthase</fullName>
    </submittedName>
</protein>
<keyword evidence="1" id="KW-0479">Metal-binding</keyword>
<dbReference type="Gene3D" id="3.20.20.120">
    <property type="entry name" value="Enolase-like C-terminal domain"/>
    <property type="match status" value="2"/>
</dbReference>
<dbReference type="AlphaFoldDB" id="A0A7K0K0J6"/>
<feature type="compositionally biased region" description="Low complexity" evidence="2">
    <location>
        <begin position="283"/>
        <end position="316"/>
    </location>
</feature>
<gene>
    <name evidence="4" type="ORF">FYJ63_01860</name>
</gene>
<dbReference type="GO" id="GO:0046872">
    <property type="term" value="F:metal ion binding"/>
    <property type="evidence" value="ECO:0007669"/>
    <property type="project" value="UniProtKB-KW"/>
</dbReference>
<keyword evidence="5" id="KW-1185">Reference proteome</keyword>
<dbReference type="InterPro" id="IPR029065">
    <property type="entry name" value="Enolase_C-like"/>
</dbReference>
<evidence type="ECO:0000313" key="5">
    <source>
        <dbReference type="Proteomes" id="UP000442535"/>
    </source>
</evidence>
<evidence type="ECO:0000256" key="1">
    <source>
        <dbReference type="ARBA" id="ARBA00022723"/>
    </source>
</evidence>
<dbReference type="InterPro" id="IPR013342">
    <property type="entry name" value="Mandelate_racemase_C"/>
</dbReference>
<dbReference type="Proteomes" id="UP000442535">
    <property type="component" value="Unassembled WGS sequence"/>
</dbReference>
<organism evidence="4 5">
    <name type="scientific">Mobiluncus porci</name>
    <dbReference type="NCBI Taxonomy" id="2652278"/>
    <lineage>
        <taxon>Bacteria</taxon>
        <taxon>Bacillati</taxon>
        <taxon>Actinomycetota</taxon>
        <taxon>Actinomycetes</taxon>
        <taxon>Actinomycetales</taxon>
        <taxon>Actinomycetaceae</taxon>
        <taxon>Mobiluncus</taxon>
    </lineage>
</organism>
<proteinExistence type="predicted"/>